<dbReference type="SUPFAM" id="SSF56672">
    <property type="entry name" value="DNA/RNA polymerases"/>
    <property type="match status" value="1"/>
</dbReference>
<keyword evidence="5" id="KW-1185">Reference proteome</keyword>
<dbReference type="Pfam" id="PF00078">
    <property type="entry name" value="RVT_1"/>
    <property type="match status" value="1"/>
</dbReference>
<dbReference type="Pfam" id="PF17921">
    <property type="entry name" value="Integrase_H2C2"/>
    <property type="match status" value="1"/>
</dbReference>
<evidence type="ECO:0008006" key="6">
    <source>
        <dbReference type="Google" id="ProtNLM"/>
    </source>
</evidence>
<feature type="non-terminal residue" evidence="4">
    <location>
        <position position="1"/>
    </location>
</feature>
<dbReference type="Gene3D" id="1.10.340.70">
    <property type="match status" value="1"/>
</dbReference>
<feature type="compositionally biased region" description="Polar residues" evidence="1">
    <location>
        <begin position="1"/>
        <end position="11"/>
    </location>
</feature>
<evidence type="ECO:0000313" key="5">
    <source>
        <dbReference type="Proteomes" id="UP000257109"/>
    </source>
</evidence>
<dbReference type="Gene3D" id="3.30.420.10">
    <property type="entry name" value="Ribonuclease H-like superfamily/Ribonuclease H"/>
    <property type="match status" value="1"/>
</dbReference>
<dbReference type="Gene3D" id="3.10.10.10">
    <property type="entry name" value="HIV Type 1 Reverse Transcriptase, subunit A, domain 1"/>
    <property type="match status" value="1"/>
</dbReference>
<reference evidence="4" key="1">
    <citation type="submission" date="2018-05" db="EMBL/GenBank/DDBJ databases">
        <title>Draft genome of Mucuna pruriens seed.</title>
        <authorList>
            <person name="Nnadi N.E."/>
            <person name="Vos R."/>
            <person name="Hasami M.H."/>
            <person name="Devisetty U.K."/>
            <person name="Aguiy J.C."/>
        </authorList>
    </citation>
    <scope>NUCLEOTIDE SEQUENCE [LARGE SCALE GENOMIC DNA]</scope>
    <source>
        <strain evidence="4">JCA_2017</strain>
    </source>
</reference>
<dbReference type="PANTHER" id="PTHR35046">
    <property type="entry name" value="ZINC KNUCKLE (CCHC-TYPE) FAMILY PROTEIN"/>
    <property type="match status" value="1"/>
</dbReference>
<dbReference type="SUPFAM" id="SSF53098">
    <property type="entry name" value="Ribonuclease H-like"/>
    <property type="match status" value="1"/>
</dbReference>
<accession>A0A371GRN3</accession>
<dbReference type="InterPro" id="IPR036397">
    <property type="entry name" value="RNaseH_sf"/>
</dbReference>
<feature type="domain" description="Integrase zinc-binding" evidence="3">
    <location>
        <begin position="564"/>
        <end position="619"/>
    </location>
</feature>
<dbReference type="EMBL" id="QJKJ01004669">
    <property type="protein sequence ID" value="RDX93227.1"/>
    <property type="molecule type" value="Genomic_DNA"/>
</dbReference>
<feature type="domain" description="Reverse transcriptase" evidence="2">
    <location>
        <begin position="273"/>
        <end position="363"/>
    </location>
</feature>
<protein>
    <recommendedName>
        <fullName evidence="6">Integrase catalytic domain-containing protein</fullName>
    </recommendedName>
</protein>
<dbReference type="InterPro" id="IPR043502">
    <property type="entry name" value="DNA/RNA_pol_sf"/>
</dbReference>
<organism evidence="4 5">
    <name type="scientific">Mucuna pruriens</name>
    <name type="common">Velvet bean</name>
    <name type="synonym">Dolichos pruriens</name>
    <dbReference type="NCBI Taxonomy" id="157652"/>
    <lineage>
        <taxon>Eukaryota</taxon>
        <taxon>Viridiplantae</taxon>
        <taxon>Streptophyta</taxon>
        <taxon>Embryophyta</taxon>
        <taxon>Tracheophyta</taxon>
        <taxon>Spermatophyta</taxon>
        <taxon>Magnoliopsida</taxon>
        <taxon>eudicotyledons</taxon>
        <taxon>Gunneridae</taxon>
        <taxon>Pentapetalae</taxon>
        <taxon>rosids</taxon>
        <taxon>fabids</taxon>
        <taxon>Fabales</taxon>
        <taxon>Fabaceae</taxon>
        <taxon>Papilionoideae</taxon>
        <taxon>50 kb inversion clade</taxon>
        <taxon>NPAAA clade</taxon>
        <taxon>indigoferoid/millettioid clade</taxon>
        <taxon>Phaseoleae</taxon>
        <taxon>Mucuna</taxon>
    </lineage>
</organism>
<dbReference type="CDD" id="cd01647">
    <property type="entry name" value="RT_LTR"/>
    <property type="match status" value="1"/>
</dbReference>
<dbReference type="InterPro" id="IPR041588">
    <property type="entry name" value="Integrase_H2C2"/>
</dbReference>
<name>A0A371GRN3_MUCPR</name>
<evidence type="ECO:0000259" key="3">
    <source>
        <dbReference type="Pfam" id="PF17921"/>
    </source>
</evidence>
<dbReference type="InterPro" id="IPR000477">
    <property type="entry name" value="RT_dom"/>
</dbReference>
<dbReference type="AlphaFoldDB" id="A0A371GRN3"/>
<dbReference type="PANTHER" id="PTHR35046:SF9">
    <property type="entry name" value="RNA-DIRECTED DNA POLYMERASE"/>
    <property type="match status" value="1"/>
</dbReference>
<evidence type="ECO:0000259" key="2">
    <source>
        <dbReference type="Pfam" id="PF00078"/>
    </source>
</evidence>
<comment type="caution">
    <text evidence="4">The sequence shown here is derived from an EMBL/GenBank/DDBJ whole genome shotgun (WGS) entry which is preliminary data.</text>
</comment>
<feature type="compositionally biased region" description="Basic and acidic residues" evidence="1">
    <location>
        <begin position="12"/>
        <end position="23"/>
    </location>
</feature>
<feature type="region of interest" description="Disordered" evidence="1">
    <location>
        <begin position="1"/>
        <end position="41"/>
    </location>
</feature>
<dbReference type="Gene3D" id="3.30.70.270">
    <property type="match status" value="2"/>
</dbReference>
<evidence type="ECO:0000313" key="4">
    <source>
        <dbReference type="EMBL" id="RDX93227.1"/>
    </source>
</evidence>
<dbReference type="InterPro" id="IPR043128">
    <property type="entry name" value="Rev_trsase/Diguanyl_cyclase"/>
</dbReference>
<gene>
    <name evidence="4" type="ORF">CR513_24540</name>
</gene>
<dbReference type="GO" id="GO:0003676">
    <property type="term" value="F:nucleic acid binding"/>
    <property type="evidence" value="ECO:0007669"/>
    <property type="project" value="InterPro"/>
</dbReference>
<proteinExistence type="predicted"/>
<dbReference type="InterPro" id="IPR012337">
    <property type="entry name" value="RNaseH-like_sf"/>
</dbReference>
<dbReference type="Proteomes" id="UP000257109">
    <property type="component" value="Unassembled WGS sequence"/>
</dbReference>
<sequence length="763" mass="88079">MRSASKRSTIGSKKDKARSEKSPQNRSEPFQGRKETIITPTPSVLRTSNIKCLNCLGKSHITSQCPNRRAMIVRDDGEVGSDNSHGETSTFGEFESNIAFTLERYEDKVLSDVVPMEATHLLLGKPWQFDRKVNHDGVTNRYERFAKIKDVFPKDIPLVFPPLRGIEHHIDLSLREMLPNKTTYRMNPNEGKRIQKKVGKLLDKGWIRKSISPCAMHVILVPKNDCTLRICTDCRPINNITIRYRHPIPQLDDLMNCVGKGGEGHEWEIAFKKNFGLYEWLVMPFDFTNEPRTFMRSMNHILRSLIGKCVVVYFDNMLIYSTCLNDHLLHVRSVLEILRKETLFDNLEKCIFCTNEVIFLGFVVSSHRVNVNREKVKAIQDWPTSKTVGEVRSFHGLASFYRIFVKDFSTLATLLNEIERLTQALILALPNFSKSFKLECDAYSVWIEVVFLKEGHQIVHLNYSTYDQKLFALEFVIQSDHEYLKNLREQGKLNVVVDVLSRRHTLIAMLETKMIGLDCIRELYEKDIDFSEPFVMCVHVAFHDYYRHDGFLFKGKRLCVPMSSIQQLVVKETHEGGFMGRFRELQTFDVLNVHLFWPHIRKDVHNICEKCLNCKVAKSKVSPHEVYTPLLIPTTPWVDISMNFVLVMPRSKRGRDSIFVVVDKFSKMVHFIYFHKSDDASHMAYLFFIEVVRIHGLPRTIVLDKDFKFIGHFWSSISPSPVQIPHSSSQSISALGSLMTIAKYSSIAIPRIYAIATSSVDRD</sequence>
<dbReference type="OrthoDB" id="415724at2759"/>
<evidence type="ECO:0000256" key="1">
    <source>
        <dbReference type="SAM" id="MobiDB-lite"/>
    </source>
</evidence>